<protein>
    <submittedName>
        <fullName evidence="1">Uncharacterized protein</fullName>
    </submittedName>
</protein>
<keyword evidence="2" id="KW-1185">Reference proteome</keyword>
<accession>A0A2K4ZEY0</accession>
<evidence type="ECO:0000313" key="2">
    <source>
        <dbReference type="Proteomes" id="UP000236311"/>
    </source>
</evidence>
<evidence type="ECO:0000313" key="1">
    <source>
        <dbReference type="EMBL" id="SOY29022.1"/>
    </source>
</evidence>
<reference evidence="1 2" key="1">
    <citation type="submission" date="2018-01" db="EMBL/GenBank/DDBJ databases">
        <authorList>
            <person name="Gaut B.S."/>
            <person name="Morton B.R."/>
            <person name="Clegg M.T."/>
            <person name="Duvall M.R."/>
        </authorList>
    </citation>
    <scope>NUCLEOTIDE SEQUENCE [LARGE SCALE GENOMIC DNA]</scope>
    <source>
        <strain evidence="1">GP69</strain>
    </source>
</reference>
<dbReference type="RefSeq" id="WP_103239152.1">
    <property type="nucleotide sequence ID" value="NZ_JANJZD010000007.1"/>
</dbReference>
<dbReference type="EMBL" id="OFSM01000008">
    <property type="protein sequence ID" value="SOY29022.1"/>
    <property type="molecule type" value="Genomic_DNA"/>
</dbReference>
<name>A0A2K4ZEY0_9FIRM</name>
<dbReference type="Proteomes" id="UP000236311">
    <property type="component" value="Unassembled WGS sequence"/>
</dbReference>
<dbReference type="AlphaFoldDB" id="A0A2K4ZEY0"/>
<proteinExistence type="predicted"/>
<sequence>MFNQNQIYNIFNQQQIQAQLQQMQQQYHSQQMWKVSDCAKKLDDFLKSAEEIDAQYQQLAFAECCAVLGKHMQRQM</sequence>
<organism evidence="1 2">
    <name type="scientific">Acetatifactor muris</name>
    <dbReference type="NCBI Taxonomy" id="879566"/>
    <lineage>
        <taxon>Bacteria</taxon>
        <taxon>Bacillati</taxon>
        <taxon>Bacillota</taxon>
        <taxon>Clostridia</taxon>
        <taxon>Lachnospirales</taxon>
        <taxon>Lachnospiraceae</taxon>
        <taxon>Acetatifactor</taxon>
    </lineage>
</organism>
<gene>
    <name evidence="1" type="ORF">AMURIS_01737</name>
</gene>